<dbReference type="GO" id="GO:0004519">
    <property type="term" value="F:endonuclease activity"/>
    <property type="evidence" value="ECO:0007669"/>
    <property type="project" value="UniProtKB-KW"/>
</dbReference>
<evidence type="ECO:0000256" key="4">
    <source>
        <dbReference type="ARBA" id="ARBA00022801"/>
    </source>
</evidence>
<reference evidence="7 8" key="1">
    <citation type="submission" date="2022-10" db="EMBL/GenBank/DDBJ databases">
        <title>Ruegeria sp. nov., isolated from ocean surface sediments.</title>
        <authorList>
            <person name="He W."/>
            <person name="Xue H.-P."/>
            <person name="Zhang D.-F."/>
        </authorList>
    </citation>
    <scope>NUCLEOTIDE SEQUENCE [LARGE SCALE GENOMIC DNA]</scope>
    <source>
        <strain evidence="7 8">XHP0148</strain>
    </source>
</reference>
<evidence type="ECO:0000256" key="2">
    <source>
        <dbReference type="ARBA" id="ARBA00022759"/>
    </source>
</evidence>
<dbReference type="PIRSF" id="PIRSF018267">
    <property type="entry name" value="VSR_endonuc"/>
    <property type="match status" value="1"/>
</dbReference>
<keyword evidence="3 6" id="KW-0227">DNA damage</keyword>
<dbReference type="Proteomes" id="UP001320899">
    <property type="component" value="Unassembled WGS sequence"/>
</dbReference>
<dbReference type="EC" id="3.1.-.-" evidence="6"/>
<evidence type="ECO:0000256" key="3">
    <source>
        <dbReference type="ARBA" id="ARBA00022763"/>
    </source>
</evidence>
<dbReference type="Gene3D" id="3.40.960.10">
    <property type="entry name" value="VSR Endonuclease"/>
    <property type="match status" value="1"/>
</dbReference>
<dbReference type="RefSeq" id="WP_263830919.1">
    <property type="nucleotide sequence ID" value="NZ_JAOWLB010000036.1"/>
</dbReference>
<dbReference type="NCBIfam" id="TIGR00632">
    <property type="entry name" value="vsr"/>
    <property type="match status" value="1"/>
</dbReference>
<proteinExistence type="inferred from homology"/>
<name>A0ABT3ARK7_9RHOB</name>
<comment type="similarity">
    <text evidence="6">Belongs to the vsr family.</text>
</comment>
<evidence type="ECO:0000313" key="8">
    <source>
        <dbReference type="Proteomes" id="UP001320899"/>
    </source>
</evidence>
<comment type="caution">
    <text evidence="7">The sequence shown here is derived from an EMBL/GenBank/DDBJ whole genome shotgun (WGS) entry which is preliminary data.</text>
</comment>
<dbReference type="EMBL" id="JAOWLB010000036">
    <property type="protein sequence ID" value="MCV2891321.1"/>
    <property type="molecule type" value="Genomic_DNA"/>
</dbReference>
<keyword evidence="8" id="KW-1185">Reference proteome</keyword>
<evidence type="ECO:0000256" key="5">
    <source>
        <dbReference type="ARBA" id="ARBA00023204"/>
    </source>
</evidence>
<keyword evidence="2 6" id="KW-0255">Endonuclease</keyword>
<dbReference type="SUPFAM" id="SSF52980">
    <property type="entry name" value="Restriction endonuclease-like"/>
    <property type="match status" value="1"/>
</dbReference>
<organism evidence="7 8">
    <name type="scientific">Ruegeria aquimaris</name>
    <dbReference type="NCBI Taxonomy" id="2984333"/>
    <lineage>
        <taxon>Bacteria</taxon>
        <taxon>Pseudomonadati</taxon>
        <taxon>Pseudomonadota</taxon>
        <taxon>Alphaproteobacteria</taxon>
        <taxon>Rhodobacterales</taxon>
        <taxon>Roseobacteraceae</taxon>
        <taxon>Ruegeria</taxon>
    </lineage>
</organism>
<evidence type="ECO:0000256" key="1">
    <source>
        <dbReference type="ARBA" id="ARBA00022722"/>
    </source>
</evidence>
<comment type="function">
    <text evidence="6">May nick specific sequences that contain T:G mispairs resulting from m5C-deamination.</text>
</comment>
<dbReference type="CDD" id="cd00221">
    <property type="entry name" value="Vsr"/>
    <property type="match status" value="1"/>
</dbReference>
<keyword evidence="4 6" id="KW-0378">Hydrolase</keyword>
<dbReference type="InterPro" id="IPR011335">
    <property type="entry name" value="Restrct_endonuc-II-like"/>
</dbReference>
<evidence type="ECO:0000313" key="7">
    <source>
        <dbReference type="EMBL" id="MCV2891321.1"/>
    </source>
</evidence>
<sequence length="154" mass="17471">MTDIVDQQTRSRMMSGIRAKDTKPELALRRALHARGFRFRLHSKAVHGRPDLVLPKYRAVVFVHGCFWHRHEGCRYTTTPSTREEFWQAKFTANVARDAAVRGKLPKAGWRVATVWECGLRKPDQVAASVNLLAAWLVSDVDQIEIGANSTQAF</sequence>
<keyword evidence="1 6" id="KW-0540">Nuclease</keyword>
<dbReference type="InterPro" id="IPR004603">
    <property type="entry name" value="DNA_mismatch_endonuc_vsr"/>
</dbReference>
<gene>
    <name evidence="7" type="ORF">OE747_23650</name>
</gene>
<dbReference type="Pfam" id="PF03852">
    <property type="entry name" value="Vsr"/>
    <property type="match status" value="1"/>
</dbReference>
<evidence type="ECO:0000256" key="6">
    <source>
        <dbReference type="PIRNR" id="PIRNR018267"/>
    </source>
</evidence>
<accession>A0ABT3ARK7</accession>
<protein>
    <recommendedName>
        <fullName evidence="6">Very short patch repair endonuclease</fullName>
        <ecNumber evidence="6">3.1.-.-</ecNumber>
    </recommendedName>
</protein>
<keyword evidence="5 6" id="KW-0234">DNA repair</keyword>